<evidence type="ECO:0000259" key="6">
    <source>
        <dbReference type="SMART" id="SM00925"/>
    </source>
</evidence>
<proteinExistence type="predicted"/>
<dbReference type="InterPro" id="IPR010611">
    <property type="entry name" value="3D_dom"/>
</dbReference>
<dbReference type="InterPro" id="IPR005300">
    <property type="entry name" value="MltA_B"/>
</dbReference>
<name>A0A212TAC2_9BURK</name>
<evidence type="ECO:0000256" key="4">
    <source>
        <dbReference type="ARBA" id="ARBA00023316"/>
    </source>
</evidence>
<reference evidence="7 8" key="1">
    <citation type="submission" date="2017-06" db="EMBL/GenBank/DDBJ databases">
        <authorList>
            <person name="Kim H.J."/>
            <person name="Triplett B.A."/>
        </authorList>
    </citation>
    <scope>NUCLEOTIDE SEQUENCE [LARGE SCALE GENOMIC DNA]</scope>
    <source>
        <strain evidence="7 8">MWH-VicM1</strain>
    </source>
</reference>
<dbReference type="EC" id="4.2.2.n1" evidence="2"/>
<dbReference type="SUPFAM" id="SSF50685">
    <property type="entry name" value="Barwin-like endoglucanases"/>
    <property type="match status" value="1"/>
</dbReference>
<dbReference type="PANTHER" id="PTHR30124:SF0">
    <property type="entry name" value="MEMBRANE-BOUND LYTIC MUREIN TRANSGLYCOSYLASE A"/>
    <property type="match status" value="1"/>
</dbReference>
<dbReference type="Proteomes" id="UP000197215">
    <property type="component" value="Unassembled WGS sequence"/>
</dbReference>
<evidence type="ECO:0000256" key="5">
    <source>
        <dbReference type="ARBA" id="ARBA00030918"/>
    </source>
</evidence>
<dbReference type="Gene3D" id="2.40.40.10">
    <property type="entry name" value="RlpA-like domain"/>
    <property type="match status" value="1"/>
</dbReference>
<feature type="domain" description="Lytic transglycosylase MltA" evidence="6">
    <location>
        <begin position="191"/>
        <end position="326"/>
    </location>
</feature>
<keyword evidence="8" id="KW-1185">Reference proteome</keyword>
<dbReference type="PIRSF" id="PIRSF019422">
    <property type="entry name" value="MltA"/>
    <property type="match status" value="1"/>
</dbReference>
<evidence type="ECO:0000256" key="2">
    <source>
        <dbReference type="ARBA" id="ARBA00012587"/>
    </source>
</evidence>
<dbReference type="GO" id="GO:0071555">
    <property type="term" value="P:cell wall organization"/>
    <property type="evidence" value="ECO:0007669"/>
    <property type="project" value="UniProtKB-KW"/>
</dbReference>
<evidence type="ECO:0000313" key="7">
    <source>
        <dbReference type="EMBL" id="SNC62766.1"/>
    </source>
</evidence>
<evidence type="ECO:0000313" key="8">
    <source>
        <dbReference type="Proteomes" id="UP000197215"/>
    </source>
</evidence>
<dbReference type="GO" id="GO:0009253">
    <property type="term" value="P:peptidoglycan catabolic process"/>
    <property type="evidence" value="ECO:0007669"/>
    <property type="project" value="TreeGrafter"/>
</dbReference>
<dbReference type="AlphaFoldDB" id="A0A212TAC2"/>
<comment type="catalytic activity">
    <reaction evidence="1">
        <text>Exolytic cleavage of the (1-&gt;4)-beta-glycosidic linkage between N-acetylmuramic acid (MurNAc) and N-acetylglucosamine (GlcNAc) residues in peptidoglycan, from either the reducing or the non-reducing ends of the peptidoglycan chains, with concomitant formation of a 1,6-anhydrobond in the MurNAc residue.</text>
        <dbReference type="EC" id="4.2.2.n1"/>
    </reaction>
</comment>
<organism evidence="7 8">
    <name type="scientific">Polynucleobacter victoriensis</name>
    <dbReference type="NCBI Taxonomy" id="2049319"/>
    <lineage>
        <taxon>Bacteria</taxon>
        <taxon>Pseudomonadati</taxon>
        <taxon>Pseudomonadota</taxon>
        <taxon>Betaproteobacteria</taxon>
        <taxon>Burkholderiales</taxon>
        <taxon>Burkholderiaceae</taxon>
        <taxon>Polynucleobacter</taxon>
    </lineage>
</organism>
<gene>
    <name evidence="7" type="ORF">SAMN06295916_0743</name>
</gene>
<dbReference type="InterPro" id="IPR036908">
    <property type="entry name" value="RlpA-like_sf"/>
</dbReference>
<dbReference type="GO" id="GO:0008933">
    <property type="term" value="F:peptidoglycan lytic transglycosylase activity"/>
    <property type="evidence" value="ECO:0007669"/>
    <property type="project" value="TreeGrafter"/>
</dbReference>
<protein>
    <recommendedName>
        <fullName evidence="2">peptidoglycan lytic exotransglycosylase</fullName>
        <ecNumber evidence="2">4.2.2.n1</ecNumber>
    </recommendedName>
    <alternativeName>
        <fullName evidence="5">Murein hydrolase A</fullName>
    </alternativeName>
</protein>
<dbReference type="InterPro" id="IPR026044">
    <property type="entry name" value="MltA"/>
</dbReference>
<sequence length="426" mass="46822">MVQTTIITSMTKATPASKANKSMGNSSNKSLNWGFLSGNHVLCSKHSTFSKFNSFLAYGLLSLVLSSCVSQPSYTHKSAQNTASEARSSSYSSNVAKLTVASWSDLPGWYDDDLSAAWPAWKRSCQGLMKRNPSGLDWRAACRAAEKVNSSSNQSIRDYFESNMKVMEIRHQTGSSAGSAHGLVTGYYEPYLNGSRQKGGAYQTPLHRYPDAWKKRKPSELPTRAELFSSGQLNGQEIVWVDDAVAAAFMQVQGSGRIRMTDGKIIRLGFAGTNDQPFKSFAQWLLDRGEITRATATMQGIQAWAKKNPNRVQEMLNANPRYVFFREMPASPDANIGPIGALGVPLTSERSIAIDTKALPLGAPVYIATTYPLTQKPLQRLMMAQDTGTAIVGAVRADFYWGTGDQAGEYAGRMKQQGRMWVFMPR</sequence>
<dbReference type="CDD" id="cd14485">
    <property type="entry name" value="mltA_like_LT_A"/>
    <property type="match status" value="1"/>
</dbReference>
<dbReference type="CDD" id="cd14668">
    <property type="entry name" value="mlta_B"/>
    <property type="match status" value="1"/>
</dbReference>
<dbReference type="EMBL" id="FYEX01000001">
    <property type="protein sequence ID" value="SNC62766.1"/>
    <property type="molecule type" value="Genomic_DNA"/>
</dbReference>
<dbReference type="GO" id="GO:0009254">
    <property type="term" value="P:peptidoglycan turnover"/>
    <property type="evidence" value="ECO:0007669"/>
    <property type="project" value="InterPro"/>
</dbReference>
<dbReference type="GO" id="GO:0019867">
    <property type="term" value="C:outer membrane"/>
    <property type="evidence" value="ECO:0007669"/>
    <property type="project" value="InterPro"/>
</dbReference>
<keyword evidence="3" id="KW-0456">Lyase</keyword>
<keyword evidence="4" id="KW-0961">Cell wall biogenesis/degradation</keyword>
<dbReference type="PANTHER" id="PTHR30124">
    <property type="entry name" value="MEMBRANE-BOUND LYTIC MUREIN TRANSGLYCOSYLASE A"/>
    <property type="match status" value="1"/>
</dbReference>
<evidence type="ECO:0000256" key="1">
    <source>
        <dbReference type="ARBA" id="ARBA00001420"/>
    </source>
</evidence>
<accession>A0A212TAC2</accession>
<dbReference type="Pfam" id="PF06725">
    <property type="entry name" value="3D"/>
    <property type="match status" value="1"/>
</dbReference>
<dbReference type="Gene3D" id="2.40.240.50">
    <property type="entry name" value="Barwin-like endoglucanases"/>
    <property type="match status" value="1"/>
</dbReference>
<evidence type="ECO:0000256" key="3">
    <source>
        <dbReference type="ARBA" id="ARBA00023239"/>
    </source>
</evidence>
<dbReference type="GO" id="GO:0004553">
    <property type="term" value="F:hydrolase activity, hydrolyzing O-glycosyl compounds"/>
    <property type="evidence" value="ECO:0007669"/>
    <property type="project" value="InterPro"/>
</dbReference>
<dbReference type="Pfam" id="PF03562">
    <property type="entry name" value="MltA"/>
    <property type="match status" value="1"/>
</dbReference>
<dbReference type="SMART" id="SM00925">
    <property type="entry name" value="MltA"/>
    <property type="match status" value="1"/>
</dbReference>